<dbReference type="Gramene" id="TVU49001">
    <property type="protein sequence ID" value="TVU49001"/>
    <property type="gene ID" value="EJB05_00291"/>
</dbReference>
<reference evidence="1 2" key="1">
    <citation type="journal article" date="2019" name="Sci. Rep.">
        <title>A high-quality genome of Eragrostis curvula grass provides insights into Poaceae evolution and supports new strategies to enhance forage quality.</title>
        <authorList>
            <person name="Carballo J."/>
            <person name="Santos B.A.C.M."/>
            <person name="Zappacosta D."/>
            <person name="Garbus I."/>
            <person name="Selva J.P."/>
            <person name="Gallo C.A."/>
            <person name="Diaz A."/>
            <person name="Albertini E."/>
            <person name="Caccamo M."/>
            <person name="Echenique V."/>
        </authorList>
    </citation>
    <scope>NUCLEOTIDE SEQUENCE [LARGE SCALE GENOMIC DNA]</scope>
    <source>
        <strain evidence="2">cv. Victoria</strain>
        <tissue evidence="1">Leaf</tissue>
    </source>
</reference>
<proteinExistence type="predicted"/>
<evidence type="ECO:0000313" key="2">
    <source>
        <dbReference type="Proteomes" id="UP000324897"/>
    </source>
</evidence>
<name>A0A5J9WLN6_9POAL</name>
<dbReference type="EMBL" id="RWGY01000002">
    <property type="protein sequence ID" value="TVU49001.1"/>
    <property type="molecule type" value="Genomic_DNA"/>
</dbReference>
<gene>
    <name evidence="1" type="ORF">EJB05_00291</name>
</gene>
<organism evidence="1 2">
    <name type="scientific">Eragrostis curvula</name>
    <name type="common">weeping love grass</name>
    <dbReference type="NCBI Taxonomy" id="38414"/>
    <lineage>
        <taxon>Eukaryota</taxon>
        <taxon>Viridiplantae</taxon>
        <taxon>Streptophyta</taxon>
        <taxon>Embryophyta</taxon>
        <taxon>Tracheophyta</taxon>
        <taxon>Spermatophyta</taxon>
        <taxon>Magnoliopsida</taxon>
        <taxon>Liliopsida</taxon>
        <taxon>Poales</taxon>
        <taxon>Poaceae</taxon>
        <taxon>PACMAD clade</taxon>
        <taxon>Chloridoideae</taxon>
        <taxon>Eragrostideae</taxon>
        <taxon>Eragrostidinae</taxon>
        <taxon>Eragrostis</taxon>
    </lineage>
</organism>
<keyword evidence="2" id="KW-1185">Reference proteome</keyword>
<sequence length="60" mass="6349">MALVATAKSPCAVCLGDALRRGRGWLRVGATCPVCRDSPVPSPLAEAVALAPRTTRMLWQ</sequence>
<dbReference type="Proteomes" id="UP000324897">
    <property type="component" value="Chromosome 6"/>
</dbReference>
<dbReference type="AlphaFoldDB" id="A0A5J9WLN6"/>
<evidence type="ECO:0000313" key="1">
    <source>
        <dbReference type="EMBL" id="TVU49001.1"/>
    </source>
</evidence>
<protein>
    <recommendedName>
        <fullName evidence="3">RING-type domain-containing protein</fullName>
    </recommendedName>
</protein>
<evidence type="ECO:0008006" key="3">
    <source>
        <dbReference type="Google" id="ProtNLM"/>
    </source>
</evidence>
<feature type="non-terminal residue" evidence="1">
    <location>
        <position position="1"/>
    </location>
</feature>
<accession>A0A5J9WLN6</accession>
<comment type="caution">
    <text evidence="1">The sequence shown here is derived from an EMBL/GenBank/DDBJ whole genome shotgun (WGS) entry which is preliminary data.</text>
</comment>
<dbReference type="OrthoDB" id="8062037at2759"/>